<gene>
    <name evidence="8" type="ORF">NX801_19535</name>
</gene>
<sequence length="562" mass="61167">MRQDGDGMRRRNFLAGSAAAGGAALVAGGAVPAAAAVAGAADETTGAEPVTVVTPADKRYPDLVRGWNQRWVARPEMVCLAETTAQVAQVVQKAVSTGKRLTVRGGGHCWEDWVFNPEVRVILDMTKMNEVYYDPRMNAIAVEAGSQLLNVYERMYRTWGVVVPGGMCFQVGAGGHVSGGGWGLLCRQLGLVVDHLYGVEVVTVAADGTVRTVVATREANDPHRELWWAHTGGGGGNFGVITRFWFRSPGATGTDPAALLPQPPAEVLVSAVAWPWAEMTRERFGRLVRNYGEWHARNLRPGTPNDNLVSMLSLNHRSNGQIGLVTQVDATVPGADKLLADFLAAMTAGLGVKHEPLTAPMGELPAMAEFAEPRRMPWLQSARFLGTTNPTLNDPSLKGDFKSSYYRTAMPETHVDEFYRHLTRTDLNNPTASVMLSSFGGKVNAVAPDATASAHRGAAFKAAWMIWWTDPADEAGCLSWLRQFFHGVYAGTGGVPVPDAVTDGCYVNYPDIDLHDPAYNKSNVPWYTLYYKNNYPRLQRVKAAYDPKNVFRHSQSVRLPNA</sequence>
<keyword evidence="3" id="KW-0285">Flavoprotein</keyword>
<evidence type="ECO:0000256" key="3">
    <source>
        <dbReference type="ARBA" id="ARBA00022630"/>
    </source>
</evidence>
<dbReference type="PROSITE" id="PS51318">
    <property type="entry name" value="TAT"/>
    <property type="match status" value="1"/>
</dbReference>
<dbReference type="EMBL" id="JANUGQ010000016">
    <property type="protein sequence ID" value="MCS0637817.1"/>
    <property type="molecule type" value="Genomic_DNA"/>
</dbReference>
<comment type="caution">
    <text evidence="8">The sequence shown here is derived from an EMBL/GenBank/DDBJ whole genome shotgun (WGS) entry which is preliminary data.</text>
</comment>
<dbReference type="InterPro" id="IPR036318">
    <property type="entry name" value="FAD-bd_PCMH-like_sf"/>
</dbReference>
<evidence type="ECO:0000313" key="9">
    <source>
        <dbReference type="Proteomes" id="UP001431313"/>
    </source>
</evidence>
<keyword evidence="6" id="KW-0732">Signal</keyword>
<dbReference type="Gene3D" id="3.30.465.10">
    <property type="match status" value="1"/>
</dbReference>
<dbReference type="InterPro" id="IPR006094">
    <property type="entry name" value="Oxid_FAD_bind_N"/>
</dbReference>
<dbReference type="Proteomes" id="UP001431313">
    <property type="component" value="Unassembled WGS sequence"/>
</dbReference>
<dbReference type="PANTHER" id="PTHR42973">
    <property type="entry name" value="BINDING OXIDOREDUCTASE, PUTATIVE (AFU_ORTHOLOGUE AFUA_1G17690)-RELATED"/>
    <property type="match status" value="1"/>
</dbReference>
<dbReference type="InterPro" id="IPR016169">
    <property type="entry name" value="FAD-bd_PCMH_sub2"/>
</dbReference>
<dbReference type="PANTHER" id="PTHR42973:SF39">
    <property type="entry name" value="FAD-BINDING PCMH-TYPE DOMAIN-CONTAINING PROTEIN"/>
    <property type="match status" value="1"/>
</dbReference>
<dbReference type="PROSITE" id="PS51387">
    <property type="entry name" value="FAD_PCMH"/>
    <property type="match status" value="1"/>
</dbReference>
<dbReference type="Pfam" id="PF08031">
    <property type="entry name" value="BBE"/>
    <property type="match status" value="1"/>
</dbReference>
<feature type="domain" description="FAD-binding PCMH-type" evidence="7">
    <location>
        <begin position="64"/>
        <end position="251"/>
    </location>
</feature>
<dbReference type="SUPFAM" id="SSF56176">
    <property type="entry name" value="FAD-binding/transporter-associated domain-like"/>
    <property type="match status" value="1"/>
</dbReference>
<protein>
    <submittedName>
        <fullName evidence="8">FAD-binding oxidoreductase</fullName>
    </submittedName>
</protein>
<evidence type="ECO:0000256" key="2">
    <source>
        <dbReference type="ARBA" id="ARBA00005466"/>
    </source>
</evidence>
<accession>A0ABT2CL56</accession>
<comment type="cofactor">
    <cofactor evidence="1">
        <name>FAD</name>
        <dbReference type="ChEBI" id="CHEBI:57692"/>
    </cofactor>
</comment>
<evidence type="ECO:0000256" key="1">
    <source>
        <dbReference type="ARBA" id="ARBA00001974"/>
    </source>
</evidence>
<evidence type="ECO:0000256" key="4">
    <source>
        <dbReference type="ARBA" id="ARBA00022827"/>
    </source>
</evidence>
<dbReference type="InterPro" id="IPR016166">
    <property type="entry name" value="FAD-bd_PCMH"/>
</dbReference>
<proteinExistence type="inferred from homology"/>
<reference evidence="8" key="1">
    <citation type="submission" date="2022-08" db="EMBL/GenBank/DDBJ databases">
        <authorList>
            <person name="Somphong A."/>
            <person name="Phongsopitanun W."/>
        </authorList>
    </citation>
    <scope>NUCLEOTIDE SEQUENCE</scope>
    <source>
        <strain evidence="8">LP05-1</strain>
    </source>
</reference>
<organism evidence="8 9">
    <name type="scientific">Streptomyces pyxinae</name>
    <dbReference type="NCBI Taxonomy" id="2970734"/>
    <lineage>
        <taxon>Bacteria</taxon>
        <taxon>Bacillati</taxon>
        <taxon>Actinomycetota</taxon>
        <taxon>Actinomycetes</taxon>
        <taxon>Kitasatosporales</taxon>
        <taxon>Streptomycetaceae</taxon>
        <taxon>Streptomyces</taxon>
    </lineage>
</organism>
<feature type="signal peptide" evidence="6">
    <location>
        <begin position="1"/>
        <end position="35"/>
    </location>
</feature>
<evidence type="ECO:0000259" key="7">
    <source>
        <dbReference type="PROSITE" id="PS51387"/>
    </source>
</evidence>
<evidence type="ECO:0000256" key="5">
    <source>
        <dbReference type="ARBA" id="ARBA00023002"/>
    </source>
</evidence>
<comment type="similarity">
    <text evidence="2">Belongs to the oxygen-dependent FAD-linked oxidoreductase family.</text>
</comment>
<keyword evidence="5" id="KW-0560">Oxidoreductase</keyword>
<dbReference type="Pfam" id="PF01565">
    <property type="entry name" value="FAD_binding_4"/>
    <property type="match status" value="1"/>
</dbReference>
<feature type="chain" id="PRO_5045956680" evidence="6">
    <location>
        <begin position="36"/>
        <end position="562"/>
    </location>
</feature>
<evidence type="ECO:0000256" key="6">
    <source>
        <dbReference type="SAM" id="SignalP"/>
    </source>
</evidence>
<dbReference type="InterPro" id="IPR006311">
    <property type="entry name" value="TAT_signal"/>
</dbReference>
<keyword evidence="9" id="KW-1185">Reference proteome</keyword>
<keyword evidence="4" id="KW-0274">FAD</keyword>
<name>A0ABT2CL56_9ACTN</name>
<dbReference type="InterPro" id="IPR012951">
    <property type="entry name" value="BBE"/>
</dbReference>
<dbReference type="Gene3D" id="3.40.462.20">
    <property type="match status" value="1"/>
</dbReference>
<dbReference type="InterPro" id="IPR050416">
    <property type="entry name" value="FAD-linked_Oxidoreductase"/>
</dbReference>
<evidence type="ECO:0000313" key="8">
    <source>
        <dbReference type="EMBL" id="MCS0637817.1"/>
    </source>
</evidence>
<dbReference type="RefSeq" id="WP_258789063.1">
    <property type="nucleotide sequence ID" value="NZ_JANUGQ010000016.1"/>
</dbReference>